<dbReference type="SUPFAM" id="SSF54001">
    <property type="entry name" value="Cysteine proteinases"/>
    <property type="match status" value="1"/>
</dbReference>
<reference evidence="10 11" key="2">
    <citation type="submission" date="2025-04" db="UniProtKB">
        <authorList>
            <consortium name="RefSeq"/>
        </authorList>
    </citation>
    <scope>IDENTIFICATION</scope>
    <source>
        <strain evidence="10 11">USDA-PBARC FA_bdor</strain>
        <tissue evidence="10 11">Whole organism</tissue>
    </source>
</reference>
<feature type="domain" description="Rhodanese" evidence="5">
    <location>
        <begin position="172"/>
        <end position="296"/>
    </location>
</feature>
<evidence type="ECO:0000259" key="5">
    <source>
        <dbReference type="PROSITE" id="PS50206"/>
    </source>
</evidence>
<evidence type="ECO:0000256" key="1">
    <source>
        <dbReference type="ARBA" id="ARBA00000707"/>
    </source>
</evidence>
<dbReference type="InterPro" id="IPR038765">
    <property type="entry name" value="Papain-like_cys_pep_sf"/>
</dbReference>
<dbReference type="PROSITE" id="PS50206">
    <property type="entry name" value="RHODANESE_3"/>
    <property type="match status" value="1"/>
</dbReference>
<keyword evidence="3" id="KW-0833">Ubl conjugation pathway</keyword>
<proteinExistence type="inferred from homology"/>
<dbReference type="Gene3D" id="3.40.250.10">
    <property type="entry name" value="Rhodanese-like domain"/>
    <property type="match status" value="1"/>
</dbReference>
<dbReference type="CDD" id="cd02674">
    <property type="entry name" value="Peptidase_C19R"/>
    <property type="match status" value="1"/>
</dbReference>
<accession>A0A0C9RBB0</accession>
<feature type="region of interest" description="Disordered" evidence="4">
    <location>
        <begin position="549"/>
        <end position="610"/>
    </location>
</feature>
<dbReference type="RefSeq" id="XP_011297008.1">
    <property type="nucleotide sequence ID" value="XM_011298706.1"/>
</dbReference>
<comment type="similarity">
    <text evidence="2 3">Belongs to the peptidase C19 family.</text>
</comment>
<organism evidence="8">
    <name type="scientific">Fopius arisanus</name>
    <dbReference type="NCBI Taxonomy" id="64838"/>
    <lineage>
        <taxon>Eukaryota</taxon>
        <taxon>Metazoa</taxon>
        <taxon>Ecdysozoa</taxon>
        <taxon>Arthropoda</taxon>
        <taxon>Hexapoda</taxon>
        <taxon>Insecta</taxon>
        <taxon>Pterygota</taxon>
        <taxon>Neoptera</taxon>
        <taxon>Endopterygota</taxon>
        <taxon>Hymenoptera</taxon>
        <taxon>Apocrita</taxon>
        <taxon>Ichneumonoidea</taxon>
        <taxon>Braconidae</taxon>
        <taxon>Opiinae</taxon>
        <taxon>Fopius</taxon>
    </lineage>
</organism>
<dbReference type="GO" id="GO:0004843">
    <property type="term" value="F:cysteine-type deubiquitinase activity"/>
    <property type="evidence" value="ECO:0007669"/>
    <property type="project" value="UniProtKB-UniRule"/>
</dbReference>
<comment type="catalytic activity">
    <reaction evidence="1 3">
        <text>Thiol-dependent hydrolysis of ester, thioester, amide, peptide and isopeptide bonds formed by the C-terminal Gly of ubiquitin (a 76-residue protein attached to proteins as an intracellular targeting signal).</text>
        <dbReference type="EC" id="3.4.19.12"/>
    </reaction>
</comment>
<evidence type="ECO:0000256" key="4">
    <source>
        <dbReference type="SAM" id="MobiDB-lite"/>
    </source>
</evidence>
<dbReference type="SUPFAM" id="SSF52821">
    <property type="entry name" value="Rhodanese/Cell cycle control phosphatase"/>
    <property type="match status" value="1"/>
</dbReference>
<dbReference type="KEGG" id="fas:105262865"/>
<evidence type="ECO:0000259" key="6">
    <source>
        <dbReference type="PROSITE" id="PS50235"/>
    </source>
</evidence>
<dbReference type="InterPro" id="IPR001394">
    <property type="entry name" value="Peptidase_C19_UCH"/>
</dbReference>
<dbReference type="PROSITE" id="PS50235">
    <property type="entry name" value="USP_3"/>
    <property type="match status" value="1"/>
</dbReference>
<dbReference type="InterPro" id="IPR018200">
    <property type="entry name" value="USP_CS"/>
</dbReference>
<sequence>MSTMVNLRIQDSPELVHWTREAKKDFKGVKSTDLITRLPFMLKKGLIMHKENKTKDAYILFTRYLHVAELLQRRNLDASLRKQLNAIIKINEAKELQEAIIRTVNASIPASKNIPTNSLNNAPNNKSLNKNNSIDKNEDDLLNLPEIPDDDPVAEVPDDFISCTELFPIIQAGKRYLIIDIRSLEDFQQSRIKADKCINIPNSEIISGKTAKKFDLYLQMKNPGYAKLYSERSQKFVDLIVLMDWDTTRLTLTATNHVSIMKEILTKWDSGVQISKHLILHGGFSEWLNVYPSFTTNPGVRRHVPMDNILDEILDDIKYPDWMTQEGSKSIINYASKNNNNDARRGIDIPGLHSKVNDSMINKRLALPNKLPMNYASYEDEDVNMEYLSKEIDRLNVEKEKPLRPVVDRSCKPTALIANPQQEQTISLITRITSDLKDQEKCERQSLQLENDILAMLTKSTNNVNSDDDDDLESMYVKKNTVQQTIAAIVKDKEEKEAELKKIAGDMLSQVNTDTHEHMKMGTMKIRLLGIVRERKEVQQKIDEAEKRREEVRLKGSPRHDDDSTIYKEPLKSEGSTNNSGLKRSLSSPNLAKMEDRKVPIIDRSSKPHAVRRNLKETNNNISGTSWKDSFKRMDPVYRDCHPGITGLKNLGNSCYMNSIIQCLSNTAFLAKYFNDNGYQDDLNTNSDNETRGQIAEEFAQVIKALWRGQYKSIAPRDLKDTIGHFRLQFDSCEQQDSHEFLTFLLEWMHNDLRKDNKMRIDGPLSAAEKEWEKALKGQYSVISRLFMGQLRSTICCTTCSGKSITYETFTSLSISLPEANRCTLDDCIRHFVSGQRISGWNCPHCKTAREATKKFDFVKLAPIMVIHLNRFAGTEVGLEKKNTSVVFPLMDFNLKQYLVVDADSNTLNHPHNYSYNLYGLSNHYGTMGGGHYTAFCKSSTLNKWYKYDDHSVSEISEQNVRSQNSYAYLLFYTSLSYESYTYIDESS</sequence>
<keyword evidence="3" id="KW-0788">Thiol protease</keyword>
<dbReference type="Pfam" id="PF00443">
    <property type="entry name" value="UCH"/>
    <property type="match status" value="1"/>
</dbReference>
<accession>A0A9R1STS6</accession>
<dbReference type="InterPro" id="IPR028889">
    <property type="entry name" value="USP"/>
</dbReference>
<name>A0A0C9RBB0_9HYME</name>
<evidence type="ECO:0000313" key="7">
    <source>
        <dbReference type="EMBL" id="JAG73930.1"/>
    </source>
</evidence>
<dbReference type="InterPro" id="IPR036873">
    <property type="entry name" value="Rhodanese-like_dom_sf"/>
</dbReference>
<dbReference type="PROSITE" id="PS00972">
    <property type="entry name" value="USP_1"/>
    <property type="match status" value="1"/>
</dbReference>
<feature type="compositionally biased region" description="Basic and acidic residues" evidence="4">
    <location>
        <begin position="593"/>
        <end position="606"/>
    </location>
</feature>
<dbReference type="InterPro" id="IPR001763">
    <property type="entry name" value="Rhodanese-like_dom"/>
</dbReference>
<evidence type="ECO:0000313" key="9">
    <source>
        <dbReference type="Proteomes" id="UP000694866"/>
    </source>
</evidence>
<evidence type="ECO:0000256" key="2">
    <source>
        <dbReference type="ARBA" id="ARBA00009085"/>
    </source>
</evidence>
<evidence type="ECO:0000313" key="8">
    <source>
        <dbReference type="EMBL" id="JAG80194.1"/>
    </source>
</evidence>
<dbReference type="PROSITE" id="PS00973">
    <property type="entry name" value="USP_2"/>
    <property type="match status" value="1"/>
</dbReference>
<dbReference type="EMBL" id="GBYB01004163">
    <property type="protein sequence ID" value="JAG73930.1"/>
    <property type="molecule type" value="Transcribed_RNA"/>
</dbReference>
<evidence type="ECO:0000256" key="3">
    <source>
        <dbReference type="RuleBase" id="RU366025"/>
    </source>
</evidence>
<keyword evidence="3 10" id="KW-0378">Hydrolase</keyword>
<feature type="region of interest" description="Disordered" evidence="4">
    <location>
        <begin position="112"/>
        <end position="141"/>
    </location>
</feature>
<dbReference type="EMBL" id="GBYB01010427">
    <property type="protein sequence ID" value="JAG80194.1"/>
    <property type="molecule type" value="Transcribed_RNA"/>
</dbReference>
<reference evidence="8" key="1">
    <citation type="submission" date="2015-01" db="EMBL/GenBank/DDBJ databases">
        <title>Transcriptome Assembly of Fopius arisanus.</title>
        <authorList>
            <person name="Geib S."/>
        </authorList>
    </citation>
    <scope>NUCLEOTIDE SEQUENCE</scope>
</reference>
<gene>
    <name evidence="8" type="primary">Usp8_3</name>
    <name evidence="10 11" type="synonym">LOC105262865</name>
    <name evidence="7" type="synonym">Usp8_1</name>
    <name evidence="7" type="ORF">g.12977</name>
    <name evidence="8" type="ORF">g.12980</name>
</gene>
<dbReference type="OrthoDB" id="292964at2759"/>
<accession>A0A9R1TU96</accession>
<dbReference type="RefSeq" id="XP_011297009.1">
    <property type="nucleotide sequence ID" value="XM_011298707.1"/>
</dbReference>
<evidence type="ECO:0000313" key="11">
    <source>
        <dbReference type="RefSeq" id="XP_011297009.1"/>
    </source>
</evidence>
<dbReference type="GO" id="GO:0006508">
    <property type="term" value="P:proteolysis"/>
    <property type="evidence" value="ECO:0007669"/>
    <property type="project" value="UniProtKB-KW"/>
</dbReference>
<feature type="compositionally biased region" description="Polar residues" evidence="4">
    <location>
        <begin position="574"/>
        <end position="590"/>
    </location>
</feature>
<dbReference type="AlphaFoldDB" id="A0A0C9RBB0"/>
<feature type="compositionally biased region" description="Basic and acidic residues" evidence="4">
    <location>
        <begin position="549"/>
        <end position="572"/>
    </location>
</feature>
<keyword evidence="9" id="KW-1185">Reference proteome</keyword>
<dbReference type="Gene3D" id="3.90.70.10">
    <property type="entry name" value="Cysteine proteinases"/>
    <property type="match status" value="1"/>
</dbReference>
<dbReference type="GeneID" id="105262865"/>
<dbReference type="Proteomes" id="UP000694866">
    <property type="component" value="Unplaced"/>
</dbReference>
<dbReference type="EC" id="3.4.19.12" evidence="3"/>
<keyword evidence="3" id="KW-0645">Protease</keyword>
<protein>
    <recommendedName>
        <fullName evidence="3">Ubiquitin carboxyl-terminal hydrolase</fullName>
        <ecNumber evidence="3">3.4.19.12</ecNumber>
    </recommendedName>
</protein>
<dbReference type="PANTHER" id="PTHR21646">
    <property type="entry name" value="UBIQUITIN CARBOXYL-TERMINAL HYDROLASE"/>
    <property type="match status" value="1"/>
</dbReference>
<dbReference type="InterPro" id="IPR050185">
    <property type="entry name" value="Ub_carboxyl-term_hydrolase"/>
</dbReference>
<dbReference type="PANTHER" id="PTHR21646:SF46">
    <property type="entry name" value="UBIQUITIN CARBOXYL-TERMINAL HYDROLASE"/>
    <property type="match status" value="1"/>
</dbReference>
<evidence type="ECO:0000313" key="10">
    <source>
        <dbReference type="RefSeq" id="XP_011297008.1"/>
    </source>
</evidence>
<feature type="compositionally biased region" description="Low complexity" evidence="4">
    <location>
        <begin position="113"/>
        <end position="134"/>
    </location>
</feature>
<feature type="domain" description="USP" evidence="6">
    <location>
        <begin position="646"/>
        <end position="976"/>
    </location>
</feature>
<dbReference type="GO" id="GO:0016579">
    <property type="term" value="P:protein deubiquitination"/>
    <property type="evidence" value="ECO:0007669"/>
    <property type="project" value="InterPro"/>
</dbReference>